<evidence type="ECO:0000259" key="5">
    <source>
        <dbReference type="Pfam" id="PF00728"/>
    </source>
</evidence>
<dbReference type="InterPro" id="IPR038901">
    <property type="entry name" value="HEXDC-like"/>
</dbReference>
<dbReference type="EC" id="3.2.1.52" evidence="3"/>
<dbReference type="InterPro" id="IPR017853">
    <property type="entry name" value="GH"/>
</dbReference>
<organism evidence="6 7">
    <name type="scientific">Adineta steineri</name>
    <dbReference type="NCBI Taxonomy" id="433720"/>
    <lineage>
        <taxon>Eukaryota</taxon>
        <taxon>Metazoa</taxon>
        <taxon>Spiralia</taxon>
        <taxon>Gnathifera</taxon>
        <taxon>Rotifera</taxon>
        <taxon>Eurotatoria</taxon>
        <taxon>Bdelloidea</taxon>
        <taxon>Adinetida</taxon>
        <taxon>Adinetidae</taxon>
        <taxon>Adineta</taxon>
    </lineage>
</organism>
<evidence type="ECO:0000313" key="6">
    <source>
        <dbReference type="EMBL" id="CAF1105451.1"/>
    </source>
</evidence>
<comment type="similarity">
    <text evidence="2">Belongs to the glycosyl hydrolase 20 family.</text>
</comment>
<dbReference type="CDD" id="cd06565">
    <property type="entry name" value="GH20_GcnA-like"/>
    <property type="match status" value="1"/>
</dbReference>
<sequence length="613" mass="72683">MFARRNLRRNLMIGICLPIILLSLFVIHQNRDIVFTEQLSHQQHSHFLQNIDNVHPSRSKRYTSQSQPLDIHTDKQLQNGNAMANLMAYQAPIVNFYNNQRHLQEYNPIQPIRHPVIDAKNLERFVHLDLKGAAPKIDYYTDLFPFLRQLGATGLLIEYEDMFPYSDYLSIIRHGLAYSKNDIQQILELARINNLKVMPLLQVYGHLEYVLKLKEFMHLREDRRYPQVITPCLEESYKLIFEMIDQMLSLHPSIPYLHMGCDEVYYRLVHPQCVNLHFRDEADLFIRHVTRVAKYIKSKHPNIKLFIWHDMLSQIVNSGYNNITELVELVVPMVWTYVDDVKTWFDDRFWMGFSMFHEVWVASSFKGSSGEITTMSYIGHHQRNQQTWLEAMYTASFRHRVNFTGIAVTGWSRYDHMLSLCELLPSSIPSLTYALQTIVYGHINNTQNVTISRSLLGCDRTPLWEKSADINFISCSFPGHEMYEMMYQYDGLTHVYDETMSFVRLYVTDIHLRQNYIHYKRSQECLQRLYSLEDQMIYFIDSFQRICLKFFTSDIGPEWLQTYFMRKLKEVQNRVNFIERTLKTQTSWLQRPLPNNTAPIAIKRRNFTISSLL</sequence>
<accession>A0A814PHV1</accession>
<evidence type="ECO:0000256" key="1">
    <source>
        <dbReference type="ARBA" id="ARBA00001231"/>
    </source>
</evidence>
<feature type="domain" description="Glycoside hydrolase family 20 catalytic" evidence="5">
    <location>
        <begin position="174"/>
        <end position="336"/>
    </location>
</feature>
<comment type="caution">
    <text evidence="6">The sequence shown here is derived from an EMBL/GenBank/DDBJ whole genome shotgun (WGS) entry which is preliminary data.</text>
</comment>
<comment type="catalytic activity">
    <reaction evidence="1">
        <text>Hydrolysis of terminal non-reducing N-acetyl-D-hexosamine residues in N-acetyl-beta-D-hexosaminides.</text>
        <dbReference type="EC" id="3.2.1.52"/>
    </reaction>
</comment>
<dbReference type="PANTHER" id="PTHR21040:SF8">
    <property type="entry name" value="BCDNA.GH04120"/>
    <property type="match status" value="1"/>
</dbReference>
<dbReference type="GO" id="GO:0005975">
    <property type="term" value="P:carbohydrate metabolic process"/>
    <property type="evidence" value="ECO:0007669"/>
    <property type="project" value="InterPro"/>
</dbReference>
<evidence type="ECO:0000256" key="2">
    <source>
        <dbReference type="ARBA" id="ARBA00006285"/>
    </source>
</evidence>
<gene>
    <name evidence="6" type="ORF">IZO911_LOCUS23283</name>
</gene>
<dbReference type="Proteomes" id="UP000663860">
    <property type="component" value="Unassembled WGS sequence"/>
</dbReference>
<protein>
    <recommendedName>
        <fullName evidence="3">beta-N-acetylhexosaminidase</fullName>
        <ecNumber evidence="3">3.2.1.52</ecNumber>
    </recommendedName>
</protein>
<evidence type="ECO:0000256" key="3">
    <source>
        <dbReference type="ARBA" id="ARBA00012663"/>
    </source>
</evidence>
<evidence type="ECO:0000256" key="4">
    <source>
        <dbReference type="ARBA" id="ARBA00022801"/>
    </source>
</evidence>
<evidence type="ECO:0000313" key="7">
    <source>
        <dbReference type="Proteomes" id="UP000663860"/>
    </source>
</evidence>
<dbReference type="SUPFAM" id="SSF51445">
    <property type="entry name" value="(Trans)glycosidases"/>
    <property type="match status" value="1"/>
</dbReference>
<dbReference type="EMBL" id="CAJNOE010000268">
    <property type="protein sequence ID" value="CAF1105451.1"/>
    <property type="molecule type" value="Genomic_DNA"/>
</dbReference>
<dbReference type="InterPro" id="IPR015883">
    <property type="entry name" value="Glyco_hydro_20_cat"/>
</dbReference>
<dbReference type="Pfam" id="PF00728">
    <property type="entry name" value="Glyco_hydro_20"/>
    <property type="match status" value="1"/>
</dbReference>
<name>A0A814PHV1_9BILA</name>
<dbReference type="PANTHER" id="PTHR21040">
    <property type="entry name" value="BCDNA.GH04120"/>
    <property type="match status" value="1"/>
</dbReference>
<dbReference type="GO" id="GO:0004563">
    <property type="term" value="F:beta-N-acetylhexosaminidase activity"/>
    <property type="evidence" value="ECO:0007669"/>
    <property type="project" value="UniProtKB-EC"/>
</dbReference>
<reference evidence="6" key="1">
    <citation type="submission" date="2021-02" db="EMBL/GenBank/DDBJ databases">
        <authorList>
            <person name="Nowell W R."/>
        </authorList>
    </citation>
    <scope>NUCLEOTIDE SEQUENCE</scope>
</reference>
<dbReference type="Gene3D" id="3.20.20.80">
    <property type="entry name" value="Glycosidases"/>
    <property type="match status" value="1"/>
</dbReference>
<proteinExistence type="inferred from homology"/>
<keyword evidence="4" id="KW-0378">Hydrolase</keyword>
<dbReference type="AlphaFoldDB" id="A0A814PHV1"/>